<dbReference type="FunFam" id="3.40.50.300:FF:000546">
    <property type="entry name" value="Transcription-repair-coupling factor"/>
    <property type="match status" value="1"/>
</dbReference>
<evidence type="ECO:0000256" key="3">
    <source>
        <dbReference type="ARBA" id="ARBA00022741"/>
    </source>
</evidence>
<dbReference type="InterPro" id="IPR004576">
    <property type="entry name" value="Mfd"/>
</dbReference>
<keyword evidence="9 13" id="KW-0234">DNA repair</keyword>
<keyword evidence="5 13" id="KW-0378">Hydrolase</keyword>
<evidence type="ECO:0000256" key="8">
    <source>
        <dbReference type="ARBA" id="ARBA00023125"/>
    </source>
</evidence>
<dbReference type="Pfam" id="PF00270">
    <property type="entry name" value="DEAD"/>
    <property type="match status" value="1"/>
</dbReference>
<evidence type="ECO:0000256" key="12">
    <source>
        <dbReference type="ARBA" id="ARBA00070128"/>
    </source>
</evidence>
<dbReference type="GO" id="GO:0005524">
    <property type="term" value="F:ATP binding"/>
    <property type="evidence" value="ECO:0007669"/>
    <property type="project" value="UniProtKB-UniRule"/>
</dbReference>
<dbReference type="GO" id="GO:0005737">
    <property type="term" value="C:cytoplasm"/>
    <property type="evidence" value="ECO:0007669"/>
    <property type="project" value="UniProtKB-SubCell"/>
</dbReference>
<sequence>MNHLLATIAGHPEFRKVKEQFNRGQSGLITGIGGTQKAVVIAGLAEDLQQQLLVVSYSNSQANRLAADLEPLIGADFVAFFPGNELFPHEEAYEPEVTAQRVETLGKILGRDRLVVVTSWEALHRRLVPPKQFLEFTFHLRLGMEYPMTGLLERLVVMGYERVEMVQAVGQFSRRGDILDIYPLDRELPVRMEFFGDEIDSLRSFRVEDQISADTLEQVLILPAREGLWRQEDFEQALPQIRKDLAAQVAKLEELGRVTEAENLNSRIGEALERLAEGHQLPGADQFLPWVQSGLVTLLGYLPDARLILDEPVRGRDAFRLTEEETAGIYGNFLEKGVVLPKEQEIFGGADDLEAAFRSRHPLSLSLLAKTPKGFAPEHTFTLSFRTPPTFHGKVELLTNELNRWIKEGRMIMLTVALKEKARRLREVLREQGISSQLVLTEAEDRPLVPQTVRISAVDLETGFEWLPGKLVVLTENEIYGRQKKKYQTRFQQEGSKISSFTDLKVGDYVVHINHGIGRYMGIETLEIAGGHRDYLKIEYAGEDRLFVPTDQINLLQKYIGVEDAPPKVNKLGGSDWQKVKNKVKESIRDMAEQLLELYAQREVAPGHSFPSDTVWQHEFEEAFFYEETPDQLRAVEEIKRDMEREKPMDRLLCGDVGYGKTEVAMRAAFKAMMGGKQVGVLVPTTILAQQHFLTFRERFAGFPVNIRVLSRFQSQREQNETIEGLLKGEVDLVIGTHRLISSDVHFKELGLLIIDEEQRFGVAHKEKLKELRKNVDVLTLTATPIPRTLHMSLVGIRDISIIETPPMGRFPIRTHVLEYNETVIREALQRELDRKGQVYFVYNRVETIERMASYLQNLLPKARIIIAHGQMNEDQLERVMMDFYDNQADILVCTTIIETGLDIPNVNTLIVYDADRFGLAQLYQLRGRVGRSNRIAHAYFCFRKDKTLSENAEKRLSAIREFTELGSGFKIAMRDLEIRGAGNLLGPEQHGQIAAVGFELYCRLLEEAIREKKGEIGPELPEPMVEIPVDAYIPSQYISDNKLKVDMYKKIANAQTLEAVESLADELLDRFGEPPQPVQNLMLIAQLKALAKLLGFASITKERTELVGKLHVGLGVDYEKILGVLQKYRSHFRYQPGRPPVFKWRANLTDPELLTMTVDSLKRLQ</sequence>
<dbReference type="GO" id="GO:0006355">
    <property type="term" value="P:regulation of DNA-templated transcription"/>
    <property type="evidence" value="ECO:0007669"/>
    <property type="project" value="UniProtKB-UniRule"/>
</dbReference>
<dbReference type="PANTHER" id="PTHR47964">
    <property type="entry name" value="ATP-DEPENDENT DNA HELICASE HOMOLOG RECG, CHLOROPLASTIC"/>
    <property type="match status" value="1"/>
</dbReference>
<comment type="subcellular location">
    <subcellularLocation>
        <location evidence="1 13">Cytoplasm</location>
    </subcellularLocation>
</comment>
<keyword evidence="8 13" id="KW-0238">DNA-binding</keyword>
<dbReference type="InterPro" id="IPR036101">
    <property type="entry name" value="CarD-like/TRCF_RID_sf"/>
</dbReference>
<organism evidence="16 17">
    <name type="scientific">Hydrogenispora ethanolica</name>
    <dbReference type="NCBI Taxonomy" id="1082276"/>
    <lineage>
        <taxon>Bacteria</taxon>
        <taxon>Bacillati</taxon>
        <taxon>Bacillota</taxon>
        <taxon>Hydrogenispora</taxon>
    </lineage>
</organism>
<protein>
    <recommendedName>
        <fullName evidence="12 13">Transcription-repair-coupling factor</fullName>
        <shortName evidence="13">TRCF</shortName>
        <ecNumber evidence="13">3.6.4.-</ecNumber>
    </recommendedName>
</protein>
<feature type="domain" description="Helicase ATP-binding" evidence="14">
    <location>
        <begin position="642"/>
        <end position="803"/>
    </location>
</feature>
<dbReference type="SMART" id="SM00490">
    <property type="entry name" value="HELICc"/>
    <property type="match status" value="1"/>
</dbReference>
<keyword evidence="2 13" id="KW-0963">Cytoplasm</keyword>
<dbReference type="HAMAP" id="MF_00969">
    <property type="entry name" value="TRCF"/>
    <property type="match status" value="1"/>
</dbReference>
<dbReference type="InterPro" id="IPR014001">
    <property type="entry name" value="Helicase_ATP-bd"/>
</dbReference>
<dbReference type="SUPFAM" id="SSF52540">
    <property type="entry name" value="P-loop containing nucleoside triphosphate hydrolases"/>
    <property type="match status" value="4"/>
</dbReference>
<keyword evidence="4 13" id="KW-0227">DNA damage</keyword>
<dbReference type="InterPro" id="IPR001650">
    <property type="entry name" value="Helicase_C-like"/>
</dbReference>
<dbReference type="SMART" id="SM00982">
    <property type="entry name" value="TRCF"/>
    <property type="match status" value="1"/>
</dbReference>
<evidence type="ECO:0000256" key="10">
    <source>
        <dbReference type="ARBA" id="ARBA00061104"/>
    </source>
</evidence>
<dbReference type="GO" id="GO:0003678">
    <property type="term" value="F:DNA helicase activity"/>
    <property type="evidence" value="ECO:0007669"/>
    <property type="project" value="TreeGrafter"/>
</dbReference>
<keyword evidence="17" id="KW-1185">Reference proteome</keyword>
<dbReference type="Gene3D" id="3.40.50.300">
    <property type="entry name" value="P-loop containing nucleotide triphosphate hydrolases"/>
    <property type="match status" value="2"/>
</dbReference>
<dbReference type="EC" id="3.6.4.-" evidence="13"/>
<evidence type="ECO:0000256" key="11">
    <source>
        <dbReference type="ARBA" id="ARBA00061399"/>
    </source>
</evidence>
<keyword evidence="7 13" id="KW-0067">ATP-binding</keyword>
<reference evidence="16 17" key="1">
    <citation type="submission" date="2019-03" db="EMBL/GenBank/DDBJ databases">
        <title>Genomic Encyclopedia of Type Strains, Phase IV (KMG-IV): sequencing the most valuable type-strain genomes for metagenomic binning, comparative biology and taxonomic classification.</title>
        <authorList>
            <person name="Goeker M."/>
        </authorList>
    </citation>
    <scope>NUCLEOTIDE SEQUENCE [LARGE SCALE GENOMIC DNA]</scope>
    <source>
        <strain evidence="16 17">LX-B</strain>
    </source>
</reference>
<evidence type="ECO:0000313" key="16">
    <source>
        <dbReference type="EMBL" id="TCL76349.1"/>
    </source>
</evidence>
<dbReference type="InterPro" id="IPR027417">
    <property type="entry name" value="P-loop_NTPase"/>
</dbReference>
<dbReference type="InterPro" id="IPR041471">
    <property type="entry name" value="UvrB_inter"/>
</dbReference>
<gene>
    <name evidence="13" type="primary">mfd</name>
    <name evidence="16" type="ORF">EDC14_1002106</name>
</gene>
<evidence type="ECO:0000256" key="1">
    <source>
        <dbReference type="ARBA" id="ARBA00004496"/>
    </source>
</evidence>
<dbReference type="Gene3D" id="3.90.1150.50">
    <property type="entry name" value="Transcription-repair-coupling factor, D7 domain"/>
    <property type="match status" value="1"/>
</dbReference>
<dbReference type="InterPro" id="IPR003711">
    <property type="entry name" value="CarD-like/TRCF_RID"/>
</dbReference>
<dbReference type="InterPro" id="IPR047112">
    <property type="entry name" value="RecG/Mfd"/>
</dbReference>
<name>A0A4R1SAG5_HYDET</name>
<evidence type="ECO:0000313" key="17">
    <source>
        <dbReference type="Proteomes" id="UP000295008"/>
    </source>
</evidence>
<feature type="domain" description="Helicase C-terminal" evidence="15">
    <location>
        <begin position="812"/>
        <end position="978"/>
    </location>
</feature>
<dbReference type="EMBL" id="SLUN01000002">
    <property type="protein sequence ID" value="TCL76349.1"/>
    <property type="molecule type" value="Genomic_DNA"/>
</dbReference>
<dbReference type="SMART" id="SM00487">
    <property type="entry name" value="DEXDc"/>
    <property type="match status" value="1"/>
</dbReference>
<dbReference type="GO" id="GO:0003684">
    <property type="term" value="F:damaged DNA binding"/>
    <property type="evidence" value="ECO:0007669"/>
    <property type="project" value="InterPro"/>
</dbReference>
<dbReference type="SMART" id="SM01058">
    <property type="entry name" value="CarD_TRCF"/>
    <property type="match status" value="1"/>
</dbReference>
<dbReference type="InterPro" id="IPR011545">
    <property type="entry name" value="DEAD/DEAH_box_helicase_dom"/>
</dbReference>
<accession>A0A4R1SAG5</accession>
<evidence type="ECO:0000256" key="4">
    <source>
        <dbReference type="ARBA" id="ARBA00022763"/>
    </source>
</evidence>
<dbReference type="Proteomes" id="UP000295008">
    <property type="component" value="Unassembled WGS sequence"/>
</dbReference>
<evidence type="ECO:0000259" key="15">
    <source>
        <dbReference type="PROSITE" id="PS51194"/>
    </source>
</evidence>
<dbReference type="SUPFAM" id="SSF143517">
    <property type="entry name" value="TRCF domain-like"/>
    <property type="match status" value="1"/>
</dbReference>
<proteinExistence type="inferred from homology"/>
<evidence type="ECO:0000256" key="13">
    <source>
        <dbReference type="HAMAP-Rule" id="MF_00969"/>
    </source>
</evidence>
<keyword evidence="3 13" id="KW-0547">Nucleotide-binding</keyword>
<dbReference type="PANTHER" id="PTHR47964:SF1">
    <property type="entry name" value="ATP-DEPENDENT DNA HELICASE HOMOLOG RECG, CHLOROPLASTIC"/>
    <property type="match status" value="1"/>
</dbReference>
<dbReference type="AlphaFoldDB" id="A0A4R1SAG5"/>
<dbReference type="Pfam" id="PF00271">
    <property type="entry name" value="Helicase_C"/>
    <property type="match status" value="1"/>
</dbReference>
<dbReference type="RefSeq" id="WP_165907727.1">
    <property type="nucleotide sequence ID" value="NZ_SLUN01000002.1"/>
</dbReference>
<dbReference type="PROSITE" id="PS51192">
    <property type="entry name" value="HELICASE_ATP_BIND_1"/>
    <property type="match status" value="1"/>
</dbReference>
<dbReference type="Pfam" id="PF17757">
    <property type="entry name" value="UvrB_inter"/>
    <property type="match status" value="1"/>
</dbReference>
<comment type="function">
    <text evidence="13">Couples transcription and DNA repair by recognizing RNA polymerase (RNAP) stalled at DNA lesions. Mediates ATP-dependent release of RNAP and its truncated transcript from the DNA, and recruitment of nucleotide excision repair machinery to the damaged site.</text>
</comment>
<dbReference type="Gene3D" id="3.40.50.11180">
    <property type="match status" value="1"/>
</dbReference>
<evidence type="ECO:0000256" key="2">
    <source>
        <dbReference type="ARBA" id="ARBA00022490"/>
    </source>
</evidence>
<comment type="similarity">
    <text evidence="10 13">In the N-terminal section; belongs to the UvrB family.</text>
</comment>
<evidence type="ECO:0000259" key="14">
    <source>
        <dbReference type="PROSITE" id="PS51192"/>
    </source>
</evidence>
<dbReference type="CDD" id="cd17991">
    <property type="entry name" value="DEXHc_TRCF"/>
    <property type="match status" value="1"/>
</dbReference>
<dbReference type="SUPFAM" id="SSF141259">
    <property type="entry name" value="CarD-like"/>
    <property type="match status" value="1"/>
</dbReference>
<dbReference type="Pfam" id="PF03461">
    <property type="entry name" value="TRCF"/>
    <property type="match status" value="1"/>
</dbReference>
<evidence type="ECO:0000256" key="5">
    <source>
        <dbReference type="ARBA" id="ARBA00022801"/>
    </source>
</evidence>
<dbReference type="GO" id="GO:0016787">
    <property type="term" value="F:hydrolase activity"/>
    <property type="evidence" value="ECO:0007669"/>
    <property type="project" value="UniProtKB-KW"/>
</dbReference>
<dbReference type="GO" id="GO:0000716">
    <property type="term" value="P:transcription-coupled nucleotide-excision repair, DNA damage recognition"/>
    <property type="evidence" value="ECO:0007669"/>
    <property type="project" value="UniProtKB-UniRule"/>
</dbReference>
<dbReference type="InterPro" id="IPR005118">
    <property type="entry name" value="TRCF_C"/>
</dbReference>
<comment type="caution">
    <text evidence="16">The sequence shown here is derived from an EMBL/GenBank/DDBJ whole genome shotgun (WGS) entry which is preliminary data.</text>
</comment>
<dbReference type="PROSITE" id="PS51194">
    <property type="entry name" value="HELICASE_CTER"/>
    <property type="match status" value="1"/>
</dbReference>
<evidence type="ECO:0000256" key="6">
    <source>
        <dbReference type="ARBA" id="ARBA00022806"/>
    </source>
</evidence>
<evidence type="ECO:0000256" key="9">
    <source>
        <dbReference type="ARBA" id="ARBA00023204"/>
    </source>
</evidence>
<dbReference type="NCBIfam" id="TIGR00580">
    <property type="entry name" value="mfd"/>
    <property type="match status" value="1"/>
</dbReference>
<comment type="similarity">
    <text evidence="11 13">In the C-terminal section; belongs to the helicase family. RecG subfamily.</text>
</comment>
<dbReference type="InterPro" id="IPR037235">
    <property type="entry name" value="TRCF-like_C_D7"/>
</dbReference>
<keyword evidence="6" id="KW-0347">Helicase</keyword>
<dbReference type="Gene3D" id="2.40.10.170">
    <property type="match status" value="1"/>
</dbReference>
<dbReference type="Pfam" id="PF02559">
    <property type="entry name" value="CarD_TRCF_RID"/>
    <property type="match status" value="1"/>
</dbReference>
<dbReference type="Gene3D" id="3.30.2060.10">
    <property type="entry name" value="Penicillin-binding protein 1b domain"/>
    <property type="match status" value="1"/>
</dbReference>
<evidence type="ECO:0000256" key="7">
    <source>
        <dbReference type="ARBA" id="ARBA00022840"/>
    </source>
</evidence>